<keyword evidence="10 14" id="KW-0129">CBS domain</keyword>
<dbReference type="InterPro" id="IPR000644">
    <property type="entry name" value="CBS_dom"/>
</dbReference>
<dbReference type="Ensembl" id="ENSBMST00010032009.1">
    <property type="protein sequence ID" value="ENSBMSP00010029076.1"/>
    <property type="gene ID" value="ENSBMSG00010021105.1"/>
</dbReference>
<organism evidence="16">
    <name type="scientific">Balaenoptera musculus</name>
    <name type="common">Blue whale</name>
    <dbReference type="NCBI Taxonomy" id="9771"/>
    <lineage>
        <taxon>Eukaryota</taxon>
        <taxon>Metazoa</taxon>
        <taxon>Chordata</taxon>
        <taxon>Craniata</taxon>
        <taxon>Vertebrata</taxon>
        <taxon>Euteleostomi</taxon>
        <taxon>Mammalia</taxon>
        <taxon>Eutheria</taxon>
        <taxon>Laurasiatheria</taxon>
        <taxon>Artiodactyla</taxon>
        <taxon>Whippomorpha</taxon>
        <taxon>Cetacea</taxon>
        <taxon>Mysticeti</taxon>
        <taxon>Balaenopteridae</taxon>
        <taxon>Balaenoptera</taxon>
    </lineage>
</organism>
<evidence type="ECO:0000256" key="2">
    <source>
        <dbReference type="ARBA" id="ARBA00018007"/>
    </source>
</evidence>
<dbReference type="GeneTree" id="ENSGT00950000183019"/>
<keyword evidence="12" id="KW-0325">Glycoprotein</keyword>
<protein>
    <recommendedName>
        <fullName evidence="2">5'-AMP-activated protein kinase subunit gamma-1</fullName>
    </recommendedName>
</protein>
<keyword evidence="7" id="KW-0276">Fatty acid metabolism</keyword>
<comment type="subunit">
    <text evidence="13">AMPK is a heterotrimer of an alpha catalytic subunit (PRKAA1 or PRKAA2), a beta (PRKAB1 or PRKAB2) and a gamma non-catalytic subunits (PRKAG1, PRKAG2 or PRKAG3). Interacts with FNIP1 and FNIP2.</text>
</comment>
<proteinExistence type="inferred from homology"/>
<accession>A0A8C0E521</accession>
<evidence type="ECO:0000256" key="7">
    <source>
        <dbReference type="ARBA" id="ARBA00022832"/>
    </source>
</evidence>
<keyword evidence="6" id="KW-0547">Nucleotide-binding</keyword>
<dbReference type="Gene3D" id="3.10.580.10">
    <property type="entry name" value="CBS-domain"/>
    <property type="match status" value="1"/>
</dbReference>
<dbReference type="GO" id="GO:0019901">
    <property type="term" value="F:protein kinase binding"/>
    <property type="evidence" value="ECO:0007669"/>
    <property type="project" value="TreeGrafter"/>
</dbReference>
<dbReference type="PANTHER" id="PTHR13780">
    <property type="entry name" value="AMP-ACTIVATED PROTEIN KINASE, GAMMA REGULATORY SUBUNIT"/>
    <property type="match status" value="1"/>
</dbReference>
<dbReference type="AlphaFoldDB" id="A0A8C0E521"/>
<name>A0A8C0E521_BALMU</name>
<keyword evidence="5" id="KW-0677">Repeat</keyword>
<evidence type="ECO:0000256" key="9">
    <source>
        <dbReference type="ARBA" id="ARBA00023098"/>
    </source>
</evidence>
<sequence>MNKLKLKGWKNIFHANGNQKRAGVAIPISDKIDFKSKVLTRDKEVSCCYDLIITSSSLVVFATSLQVMKAFFALVTNGIQAAPFWDSKKQGLVGMCTITNFINILHRYYKSALVQIYELEEHKIETWKEVYIQDFFKPLACISPNASMFDAVSSLIQNKIHRLPVVNPESGNILYILIHKCSLKFLKLFITKFPSQSSCLSLWKSYKSASMPTLL</sequence>
<dbReference type="GO" id="GO:0019887">
    <property type="term" value="F:protein kinase regulator activity"/>
    <property type="evidence" value="ECO:0007669"/>
    <property type="project" value="TreeGrafter"/>
</dbReference>
<keyword evidence="3" id="KW-0444">Lipid biosynthesis</keyword>
<dbReference type="GO" id="GO:0016208">
    <property type="term" value="F:AMP binding"/>
    <property type="evidence" value="ECO:0007669"/>
    <property type="project" value="TreeGrafter"/>
</dbReference>
<evidence type="ECO:0000256" key="10">
    <source>
        <dbReference type="ARBA" id="ARBA00023122"/>
    </source>
</evidence>
<evidence type="ECO:0000256" key="6">
    <source>
        <dbReference type="ARBA" id="ARBA00022741"/>
    </source>
</evidence>
<dbReference type="GO" id="GO:0005634">
    <property type="term" value="C:nucleus"/>
    <property type="evidence" value="ECO:0007669"/>
    <property type="project" value="TreeGrafter"/>
</dbReference>
<dbReference type="CDD" id="cd04618">
    <property type="entry name" value="CBS_euAMPK_gamma-like_repeat1"/>
    <property type="match status" value="1"/>
</dbReference>
<evidence type="ECO:0000256" key="4">
    <source>
        <dbReference type="ARBA" id="ARBA00022553"/>
    </source>
</evidence>
<evidence type="ECO:0000256" key="1">
    <source>
        <dbReference type="ARBA" id="ARBA00006750"/>
    </source>
</evidence>
<reference evidence="16" key="1">
    <citation type="submission" date="2023-09" db="UniProtKB">
        <authorList>
            <consortium name="Ensembl"/>
        </authorList>
    </citation>
    <scope>IDENTIFICATION</scope>
</reference>
<dbReference type="GO" id="GO:0005829">
    <property type="term" value="C:cytosol"/>
    <property type="evidence" value="ECO:0007669"/>
    <property type="project" value="UniProtKB-ARBA"/>
</dbReference>
<keyword evidence="8" id="KW-0067">ATP-binding</keyword>
<dbReference type="GO" id="GO:0006633">
    <property type="term" value="P:fatty acid biosynthetic process"/>
    <property type="evidence" value="ECO:0007669"/>
    <property type="project" value="UniProtKB-KW"/>
</dbReference>
<evidence type="ECO:0000313" key="16">
    <source>
        <dbReference type="Ensembl" id="ENSBMSP00010029076.1"/>
    </source>
</evidence>
<evidence type="ECO:0000259" key="15">
    <source>
        <dbReference type="PROSITE" id="PS51371"/>
    </source>
</evidence>
<evidence type="ECO:0000256" key="8">
    <source>
        <dbReference type="ARBA" id="ARBA00022840"/>
    </source>
</evidence>
<evidence type="ECO:0000256" key="13">
    <source>
        <dbReference type="ARBA" id="ARBA00025878"/>
    </source>
</evidence>
<dbReference type="SMART" id="SM00116">
    <property type="entry name" value="CBS"/>
    <property type="match status" value="2"/>
</dbReference>
<dbReference type="InterPro" id="IPR046342">
    <property type="entry name" value="CBS_dom_sf"/>
</dbReference>
<dbReference type="Pfam" id="PF00571">
    <property type="entry name" value="CBS"/>
    <property type="match status" value="1"/>
</dbReference>
<evidence type="ECO:0000256" key="5">
    <source>
        <dbReference type="ARBA" id="ARBA00022737"/>
    </source>
</evidence>
<comment type="similarity">
    <text evidence="1">Belongs to the 5'-AMP-activated protein kinase gamma subunit family.</text>
</comment>
<keyword evidence="11" id="KW-0275">Fatty acid biosynthesis</keyword>
<dbReference type="InterPro" id="IPR050511">
    <property type="entry name" value="AMPK_gamma/SDS23_families"/>
</dbReference>
<keyword evidence="4" id="KW-0597">Phosphoprotein</keyword>
<evidence type="ECO:0000256" key="11">
    <source>
        <dbReference type="ARBA" id="ARBA00023160"/>
    </source>
</evidence>
<keyword evidence="9" id="KW-0443">Lipid metabolism</keyword>
<evidence type="ECO:0000256" key="12">
    <source>
        <dbReference type="ARBA" id="ARBA00023180"/>
    </source>
</evidence>
<dbReference type="GO" id="GO:0031588">
    <property type="term" value="C:nucleotide-activated protein kinase complex"/>
    <property type="evidence" value="ECO:0007669"/>
    <property type="project" value="TreeGrafter"/>
</dbReference>
<evidence type="ECO:0000256" key="14">
    <source>
        <dbReference type="PROSITE-ProRule" id="PRU00703"/>
    </source>
</evidence>
<dbReference type="PROSITE" id="PS51371">
    <property type="entry name" value="CBS"/>
    <property type="match status" value="1"/>
</dbReference>
<dbReference type="SUPFAM" id="SSF54631">
    <property type="entry name" value="CBS-domain pair"/>
    <property type="match status" value="1"/>
</dbReference>
<dbReference type="GO" id="GO:0005524">
    <property type="term" value="F:ATP binding"/>
    <property type="evidence" value="ECO:0007669"/>
    <property type="project" value="UniProtKB-KW"/>
</dbReference>
<dbReference type="OMA" id="FVESHCC"/>
<evidence type="ECO:0000256" key="3">
    <source>
        <dbReference type="ARBA" id="ARBA00022516"/>
    </source>
</evidence>
<dbReference type="PANTHER" id="PTHR13780:SF38">
    <property type="entry name" value="5'-AMP-ACTIVATED PROTEIN KINASE SUBUNIT GAMMA-1"/>
    <property type="match status" value="1"/>
</dbReference>
<feature type="domain" description="CBS" evidence="15">
    <location>
        <begin position="135"/>
        <end position="195"/>
    </location>
</feature>